<reference evidence="2 5" key="2">
    <citation type="submission" date="2018-03" db="EMBL/GenBank/DDBJ databases">
        <title>Genomic Encyclopedia of Archaeal and Bacterial Type Strains, Phase II (KMG-II): from individual species to whole genera.</title>
        <authorList>
            <person name="Goeker M."/>
        </authorList>
    </citation>
    <scope>NUCLEOTIDE SEQUENCE [LARGE SCALE GENOMIC DNA]</scope>
    <source>
        <strain evidence="2 5">DSM 29956</strain>
    </source>
</reference>
<dbReference type="OrthoDB" id="1431558at2"/>
<dbReference type="Gene3D" id="2.80.10.50">
    <property type="match status" value="1"/>
</dbReference>
<dbReference type="InterPro" id="IPR000772">
    <property type="entry name" value="Ricin_B_lectin"/>
</dbReference>
<protein>
    <submittedName>
        <fullName evidence="3">Ricin-type beta-trefoil lectin domain protein</fullName>
    </submittedName>
    <submittedName>
        <fullName evidence="2">Ricin-type beta-trefoil lectin protein</fullName>
    </submittedName>
</protein>
<dbReference type="PROSITE" id="PS50231">
    <property type="entry name" value="RICIN_B_LECTIN"/>
    <property type="match status" value="1"/>
</dbReference>
<evidence type="ECO:0000313" key="4">
    <source>
        <dbReference type="Proteomes" id="UP000193495"/>
    </source>
</evidence>
<keyword evidence="5" id="KW-1185">Reference proteome</keyword>
<dbReference type="Proteomes" id="UP000193495">
    <property type="component" value="Unassembled WGS sequence"/>
</dbReference>
<evidence type="ECO:0000313" key="2">
    <source>
        <dbReference type="EMBL" id="PSK80236.1"/>
    </source>
</evidence>
<dbReference type="SMART" id="SM00458">
    <property type="entry name" value="RICIN"/>
    <property type="match status" value="1"/>
</dbReference>
<dbReference type="EMBL" id="FWFY01000007">
    <property type="protein sequence ID" value="SLN54475.1"/>
    <property type="molecule type" value="Genomic_DNA"/>
</dbReference>
<dbReference type="RefSeq" id="WP_085896894.1">
    <property type="nucleotide sequence ID" value="NZ_FWFY01000007.1"/>
</dbReference>
<evidence type="ECO:0000313" key="3">
    <source>
        <dbReference type="EMBL" id="SLN54475.1"/>
    </source>
</evidence>
<dbReference type="Pfam" id="PF00652">
    <property type="entry name" value="Ricin_B_lectin"/>
    <property type="match status" value="1"/>
</dbReference>
<name>A0A1X6ZLF1_9RHOB</name>
<accession>A0A1X6ZLF1</accession>
<evidence type="ECO:0000313" key="5">
    <source>
        <dbReference type="Proteomes" id="UP000240624"/>
    </source>
</evidence>
<sequence length="186" mass="20072">MPELTSSLTRGASLSTAVLAAIAGFILPQVSLADSPVIQTEGPVIYLSDNLDEEANLGWCIDTEGRGESDQLHAHSCKPTGDDVLFSYAPESERIESATYAGLCMAYNAPDDEENPFGLIACDDTDPNQRFEYDTETGQIHLGSDATQCVTVSAQIDDAGPFQSRDLLLAACDELDQSFKTWTVRD</sequence>
<proteinExistence type="predicted"/>
<dbReference type="InterPro" id="IPR035992">
    <property type="entry name" value="Ricin_B-like_lectins"/>
</dbReference>
<dbReference type="Proteomes" id="UP000240624">
    <property type="component" value="Unassembled WGS sequence"/>
</dbReference>
<dbReference type="EMBL" id="PYGB01000026">
    <property type="protein sequence ID" value="PSK80236.1"/>
    <property type="molecule type" value="Genomic_DNA"/>
</dbReference>
<feature type="domain" description="Ricin B lectin" evidence="1">
    <location>
        <begin position="42"/>
        <end position="182"/>
    </location>
</feature>
<gene>
    <name evidence="2" type="ORF">CLV79_1264</name>
    <name evidence="3" type="ORF">LOS8367_02565</name>
</gene>
<organism evidence="3 4">
    <name type="scientific">Limimaricola soesokkakensis</name>
    <dbReference type="NCBI Taxonomy" id="1343159"/>
    <lineage>
        <taxon>Bacteria</taxon>
        <taxon>Pseudomonadati</taxon>
        <taxon>Pseudomonadota</taxon>
        <taxon>Alphaproteobacteria</taxon>
        <taxon>Rhodobacterales</taxon>
        <taxon>Paracoccaceae</taxon>
        <taxon>Limimaricola</taxon>
    </lineage>
</organism>
<dbReference type="AlphaFoldDB" id="A0A1X6ZLF1"/>
<reference evidence="3 4" key="1">
    <citation type="submission" date="2017-03" db="EMBL/GenBank/DDBJ databases">
        <authorList>
            <person name="Afonso C.L."/>
            <person name="Miller P.J."/>
            <person name="Scott M.A."/>
            <person name="Spackman E."/>
            <person name="Goraichik I."/>
            <person name="Dimitrov K.M."/>
            <person name="Suarez D.L."/>
            <person name="Swayne D.E."/>
        </authorList>
    </citation>
    <scope>NUCLEOTIDE SEQUENCE [LARGE SCALE GENOMIC DNA]</scope>
    <source>
        <strain evidence="3 4">CECT 8367</strain>
    </source>
</reference>
<keyword evidence="3" id="KW-0430">Lectin</keyword>
<evidence type="ECO:0000259" key="1">
    <source>
        <dbReference type="SMART" id="SM00458"/>
    </source>
</evidence>
<dbReference type="SUPFAM" id="SSF50370">
    <property type="entry name" value="Ricin B-like lectins"/>
    <property type="match status" value="1"/>
</dbReference>
<dbReference type="GO" id="GO:0030246">
    <property type="term" value="F:carbohydrate binding"/>
    <property type="evidence" value="ECO:0007669"/>
    <property type="project" value="UniProtKB-KW"/>
</dbReference>